<dbReference type="EMBL" id="KX883623">
    <property type="protein sequence ID" value="APG77301.1"/>
    <property type="molecule type" value="Genomic_RNA"/>
</dbReference>
<name>A0A1L3KIR6_9VIRU</name>
<evidence type="ECO:0000313" key="1">
    <source>
        <dbReference type="EMBL" id="APG77301.1"/>
    </source>
</evidence>
<organism evidence="1">
    <name type="scientific">Wenzhou levi-like virus 5</name>
    <dbReference type="NCBI Taxonomy" id="1923571"/>
    <lineage>
        <taxon>Viruses</taxon>
        <taxon>Riboviria</taxon>
    </lineage>
</organism>
<sequence>MSIKFEAIAPVKIVPTYLTKFRENSKDSIVYIAQSHTVERPRLVTITSELPTPRKGNAGTMKTTVNSRWTVNIAADGEPENNVPVIAKLQTSFPVGTPVYEMQNATHVLTSMLGMADEEYTKLFQTGILPSD</sequence>
<reference evidence="1" key="1">
    <citation type="journal article" date="2016" name="Nature">
        <title>Redefining the invertebrate RNA virosphere.</title>
        <authorList>
            <person name="Shi M."/>
            <person name="Lin X.D."/>
            <person name="Tian J.H."/>
            <person name="Chen L.J."/>
            <person name="Chen X."/>
            <person name="Li C.X."/>
            <person name="Qin X.C."/>
            <person name="Li J."/>
            <person name="Cao J.P."/>
            <person name="Eden J.S."/>
            <person name="Buchmann J."/>
            <person name="Wang W."/>
            <person name="Xu J."/>
            <person name="Holmes E.C."/>
            <person name="Zhang Y.Z."/>
        </authorList>
    </citation>
    <scope>NUCLEOTIDE SEQUENCE</scope>
    <source>
        <strain evidence="1">WZSLuoI85245</strain>
    </source>
</reference>
<accession>A0A1L3KIR6</accession>
<protein>
    <submittedName>
        <fullName evidence="1">Uncharacterized protein</fullName>
    </submittedName>
</protein>
<proteinExistence type="predicted"/>